<sequence length="68" mass="7471">MSARNAALETSECGVCNGAICACWFRDATSMSARTDHSVQISICSIRLFSNVAFPTAALHEHYVYKWA</sequence>
<keyword evidence="2" id="KW-1185">Reference proteome</keyword>
<dbReference type="AlphaFoldDB" id="A0AAV2N499"/>
<dbReference type="EMBL" id="OZ034824">
    <property type="protein sequence ID" value="CAL1674227.1"/>
    <property type="molecule type" value="Genomic_DNA"/>
</dbReference>
<evidence type="ECO:0000313" key="2">
    <source>
        <dbReference type="Proteomes" id="UP001497644"/>
    </source>
</evidence>
<evidence type="ECO:0000313" key="1">
    <source>
        <dbReference type="EMBL" id="CAL1674227.1"/>
    </source>
</evidence>
<reference evidence="1 2" key="1">
    <citation type="submission" date="2024-04" db="EMBL/GenBank/DDBJ databases">
        <authorList>
            <consortium name="Molecular Ecology Group"/>
        </authorList>
    </citation>
    <scope>NUCLEOTIDE SEQUENCE [LARGE SCALE GENOMIC DNA]</scope>
</reference>
<dbReference type="Proteomes" id="UP001497644">
    <property type="component" value="Chromosome 1"/>
</dbReference>
<protein>
    <submittedName>
        <fullName evidence="1">Uncharacterized protein</fullName>
    </submittedName>
</protein>
<organism evidence="1 2">
    <name type="scientific">Lasius platythorax</name>
    <dbReference type="NCBI Taxonomy" id="488582"/>
    <lineage>
        <taxon>Eukaryota</taxon>
        <taxon>Metazoa</taxon>
        <taxon>Ecdysozoa</taxon>
        <taxon>Arthropoda</taxon>
        <taxon>Hexapoda</taxon>
        <taxon>Insecta</taxon>
        <taxon>Pterygota</taxon>
        <taxon>Neoptera</taxon>
        <taxon>Endopterygota</taxon>
        <taxon>Hymenoptera</taxon>
        <taxon>Apocrita</taxon>
        <taxon>Aculeata</taxon>
        <taxon>Formicoidea</taxon>
        <taxon>Formicidae</taxon>
        <taxon>Formicinae</taxon>
        <taxon>Lasius</taxon>
        <taxon>Lasius</taxon>
    </lineage>
</organism>
<gene>
    <name evidence="1" type="ORF">LPLAT_LOCUS955</name>
</gene>
<dbReference type="PROSITE" id="PS51257">
    <property type="entry name" value="PROKAR_LIPOPROTEIN"/>
    <property type="match status" value="1"/>
</dbReference>
<name>A0AAV2N499_9HYME</name>
<accession>A0AAV2N499</accession>
<proteinExistence type="predicted"/>